<proteinExistence type="predicted"/>
<evidence type="ECO:0008006" key="3">
    <source>
        <dbReference type="Google" id="ProtNLM"/>
    </source>
</evidence>
<keyword evidence="2" id="KW-1185">Reference proteome</keyword>
<evidence type="ECO:0000313" key="1">
    <source>
        <dbReference type="EMBL" id="MED6152351.1"/>
    </source>
</evidence>
<sequence>MRGVLAIEAVVLAAVSTTAPRPSSTLCFRCSWKVCPFLFFVGENPNPQSPPSSLASSSIAGILPPPSSAYSSMITSFNVLHFSSFIIMHK</sequence>
<accession>A0ABU6TWQ0</accession>
<dbReference type="EMBL" id="JASCZI010092420">
    <property type="protein sequence ID" value="MED6152351.1"/>
    <property type="molecule type" value="Genomic_DNA"/>
</dbReference>
<feature type="non-terminal residue" evidence="1">
    <location>
        <position position="90"/>
    </location>
</feature>
<dbReference type="Proteomes" id="UP001341840">
    <property type="component" value="Unassembled WGS sequence"/>
</dbReference>
<name>A0ABU6TWQ0_9FABA</name>
<gene>
    <name evidence="1" type="ORF">PIB30_091112</name>
</gene>
<protein>
    <recommendedName>
        <fullName evidence="3">Secreted protein</fullName>
    </recommendedName>
</protein>
<evidence type="ECO:0000313" key="2">
    <source>
        <dbReference type="Proteomes" id="UP001341840"/>
    </source>
</evidence>
<organism evidence="1 2">
    <name type="scientific">Stylosanthes scabra</name>
    <dbReference type="NCBI Taxonomy" id="79078"/>
    <lineage>
        <taxon>Eukaryota</taxon>
        <taxon>Viridiplantae</taxon>
        <taxon>Streptophyta</taxon>
        <taxon>Embryophyta</taxon>
        <taxon>Tracheophyta</taxon>
        <taxon>Spermatophyta</taxon>
        <taxon>Magnoliopsida</taxon>
        <taxon>eudicotyledons</taxon>
        <taxon>Gunneridae</taxon>
        <taxon>Pentapetalae</taxon>
        <taxon>rosids</taxon>
        <taxon>fabids</taxon>
        <taxon>Fabales</taxon>
        <taxon>Fabaceae</taxon>
        <taxon>Papilionoideae</taxon>
        <taxon>50 kb inversion clade</taxon>
        <taxon>dalbergioids sensu lato</taxon>
        <taxon>Dalbergieae</taxon>
        <taxon>Pterocarpus clade</taxon>
        <taxon>Stylosanthes</taxon>
    </lineage>
</organism>
<reference evidence="1 2" key="1">
    <citation type="journal article" date="2023" name="Plants (Basel)">
        <title>Bridging the Gap: Combining Genomics and Transcriptomics Approaches to Understand Stylosanthes scabra, an Orphan Legume from the Brazilian Caatinga.</title>
        <authorList>
            <person name="Ferreira-Neto J.R.C."/>
            <person name="da Silva M.D."/>
            <person name="Binneck E."/>
            <person name="de Melo N.F."/>
            <person name="da Silva R.H."/>
            <person name="de Melo A.L.T.M."/>
            <person name="Pandolfi V."/>
            <person name="Bustamante F.O."/>
            <person name="Brasileiro-Vidal A.C."/>
            <person name="Benko-Iseppon A.M."/>
        </authorList>
    </citation>
    <scope>NUCLEOTIDE SEQUENCE [LARGE SCALE GENOMIC DNA]</scope>
    <source>
        <tissue evidence="1">Leaves</tissue>
    </source>
</reference>
<comment type="caution">
    <text evidence="1">The sequence shown here is derived from an EMBL/GenBank/DDBJ whole genome shotgun (WGS) entry which is preliminary data.</text>
</comment>